<keyword evidence="3" id="KW-0808">Transferase</keyword>
<dbReference type="InterPro" id="IPR013083">
    <property type="entry name" value="Znf_RING/FYVE/PHD"/>
</dbReference>
<dbReference type="Gene3D" id="3.30.40.10">
    <property type="entry name" value="Zinc/RING finger domain, C3HC4 (zinc finger)"/>
    <property type="match status" value="1"/>
</dbReference>
<keyword evidence="5" id="KW-0479">Metal-binding</keyword>
<evidence type="ECO:0000256" key="2">
    <source>
        <dbReference type="ARBA" id="ARBA00004906"/>
    </source>
</evidence>
<dbReference type="InterPro" id="IPR001841">
    <property type="entry name" value="Znf_RING"/>
</dbReference>
<comment type="subcellular location">
    <subcellularLocation>
        <location evidence="1">Membrane</location>
        <topology evidence="1">Single-pass membrane protein</topology>
    </subcellularLocation>
</comment>
<keyword evidence="10" id="KW-0472">Membrane</keyword>
<evidence type="ECO:0000256" key="10">
    <source>
        <dbReference type="ARBA" id="ARBA00023136"/>
    </source>
</evidence>
<evidence type="ECO:0000256" key="1">
    <source>
        <dbReference type="ARBA" id="ARBA00004167"/>
    </source>
</evidence>
<keyword evidence="8" id="KW-0862">Zinc</keyword>
<dbReference type="PANTHER" id="PTHR45768">
    <property type="entry name" value="E3 UBIQUITIN-PROTEIN LIGASE RNF13-LIKE"/>
    <property type="match status" value="1"/>
</dbReference>
<evidence type="ECO:0000256" key="8">
    <source>
        <dbReference type="ARBA" id="ARBA00022833"/>
    </source>
</evidence>
<protein>
    <recommendedName>
        <fullName evidence="13">RING-type domain-containing protein</fullName>
    </recommendedName>
</protein>
<keyword evidence="9" id="KW-1133">Transmembrane helix</keyword>
<reference evidence="14 15" key="1">
    <citation type="journal article" date="2021" name="bioRxiv">
        <title>Chromosome-scale and haplotype-resolved genome assembly of a tetraploid potato cultivar.</title>
        <authorList>
            <person name="Sun H."/>
            <person name="Jiao W.-B."/>
            <person name="Krause K."/>
            <person name="Campoy J.A."/>
            <person name="Goel M."/>
            <person name="Folz-Donahue K."/>
            <person name="Kukat C."/>
            <person name="Huettel B."/>
            <person name="Schneeberger K."/>
        </authorList>
    </citation>
    <scope>NUCLEOTIDE SEQUENCE [LARGE SCALE GENOMIC DNA]</scope>
    <source>
        <strain evidence="14">SolTubOtavaFocal</strain>
        <tissue evidence="14">Leaves</tissue>
    </source>
</reference>
<evidence type="ECO:0000256" key="11">
    <source>
        <dbReference type="ARBA" id="ARBA00024209"/>
    </source>
</evidence>
<evidence type="ECO:0000256" key="3">
    <source>
        <dbReference type="ARBA" id="ARBA00022679"/>
    </source>
</evidence>
<keyword evidence="6 12" id="KW-0863">Zinc-finger</keyword>
<comment type="similarity">
    <text evidence="11">Belongs to the RING-type zinc finger family. ATL subfamily.</text>
</comment>
<keyword evidence="15" id="KW-1185">Reference proteome</keyword>
<gene>
    <name evidence="14" type="ORF">KY290_016684</name>
</gene>
<evidence type="ECO:0000256" key="9">
    <source>
        <dbReference type="ARBA" id="ARBA00022989"/>
    </source>
</evidence>
<organism evidence="14 15">
    <name type="scientific">Solanum tuberosum</name>
    <name type="common">Potato</name>
    <dbReference type="NCBI Taxonomy" id="4113"/>
    <lineage>
        <taxon>Eukaryota</taxon>
        <taxon>Viridiplantae</taxon>
        <taxon>Streptophyta</taxon>
        <taxon>Embryophyta</taxon>
        <taxon>Tracheophyta</taxon>
        <taxon>Spermatophyta</taxon>
        <taxon>Magnoliopsida</taxon>
        <taxon>eudicotyledons</taxon>
        <taxon>Gunneridae</taxon>
        <taxon>Pentapetalae</taxon>
        <taxon>asterids</taxon>
        <taxon>lamiids</taxon>
        <taxon>Solanales</taxon>
        <taxon>Solanaceae</taxon>
        <taxon>Solanoideae</taxon>
        <taxon>Solaneae</taxon>
        <taxon>Solanum</taxon>
    </lineage>
</organism>
<evidence type="ECO:0000256" key="6">
    <source>
        <dbReference type="ARBA" id="ARBA00022771"/>
    </source>
</evidence>
<keyword evidence="4" id="KW-0812">Transmembrane</keyword>
<evidence type="ECO:0000256" key="12">
    <source>
        <dbReference type="PROSITE-ProRule" id="PRU00175"/>
    </source>
</evidence>
<keyword evidence="7" id="KW-0833">Ubl conjugation pathway</keyword>
<dbReference type="PROSITE" id="PS50089">
    <property type="entry name" value="ZF_RING_2"/>
    <property type="match status" value="1"/>
</dbReference>
<evidence type="ECO:0000313" key="14">
    <source>
        <dbReference type="EMBL" id="KAH0760611.1"/>
    </source>
</evidence>
<evidence type="ECO:0000259" key="13">
    <source>
        <dbReference type="PROSITE" id="PS50089"/>
    </source>
</evidence>
<dbReference type="Proteomes" id="UP000826656">
    <property type="component" value="Unassembled WGS sequence"/>
</dbReference>
<comment type="caution">
    <text evidence="14">The sequence shown here is derived from an EMBL/GenBank/DDBJ whole genome shotgun (WGS) entry which is preliminary data.</text>
</comment>
<evidence type="ECO:0000256" key="4">
    <source>
        <dbReference type="ARBA" id="ARBA00022692"/>
    </source>
</evidence>
<name>A0ABQ7VB16_SOLTU</name>
<evidence type="ECO:0000256" key="7">
    <source>
        <dbReference type="ARBA" id="ARBA00022786"/>
    </source>
</evidence>
<sequence length="126" mass="14257">MLTIYIRKKSLPDSNYVSRIAPARVVATERVQATPCPMEKSSIEVVIDIFDDEEGTRSEPRVVGVYSDCCICLREFEQDDTCGVTILNACGHRFHSACIIPWFDENKTCPICRTHVNVVTCTMCRH</sequence>
<evidence type="ECO:0000256" key="5">
    <source>
        <dbReference type="ARBA" id="ARBA00022723"/>
    </source>
</evidence>
<dbReference type="PANTHER" id="PTHR45768:SF18">
    <property type="entry name" value="RING-H2 FINGER PROTEIN ATL47-RELATED"/>
    <property type="match status" value="1"/>
</dbReference>
<feature type="domain" description="RING-type" evidence="13">
    <location>
        <begin position="69"/>
        <end position="113"/>
    </location>
</feature>
<dbReference type="Pfam" id="PF13639">
    <property type="entry name" value="zf-RING_2"/>
    <property type="match status" value="1"/>
</dbReference>
<dbReference type="EMBL" id="JAIVGD010000013">
    <property type="protein sequence ID" value="KAH0760611.1"/>
    <property type="molecule type" value="Genomic_DNA"/>
</dbReference>
<dbReference type="SUPFAM" id="SSF57850">
    <property type="entry name" value="RING/U-box"/>
    <property type="match status" value="1"/>
</dbReference>
<accession>A0ABQ7VB16</accession>
<comment type="pathway">
    <text evidence="2">Protein modification; protein ubiquitination.</text>
</comment>
<proteinExistence type="inferred from homology"/>
<evidence type="ECO:0000313" key="15">
    <source>
        <dbReference type="Proteomes" id="UP000826656"/>
    </source>
</evidence>
<dbReference type="SMART" id="SM00184">
    <property type="entry name" value="RING"/>
    <property type="match status" value="1"/>
</dbReference>